<comment type="pathway">
    <text evidence="1 10 12">Carbohydrate degradation; glycolysis; pyruvate from D-glyceraldehyde 3-phosphate: step 1/5.</text>
</comment>
<dbReference type="GO" id="GO:0004365">
    <property type="term" value="F:glyceraldehyde-3-phosphate dehydrogenase (NAD+) (phosphorylating) activity"/>
    <property type="evidence" value="ECO:0007669"/>
    <property type="project" value="UniProtKB-UniRule"/>
</dbReference>
<feature type="domain" description="Glyceraldehyde 3-phosphate dehydrogenase NAD(P) binding" evidence="13">
    <location>
        <begin position="2"/>
        <end position="140"/>
    </location>
</feature>
<evidence type="ECO:0000313" key="15">
    <source>
        <dbReference type="Proteomes" id="UP000326500"/>
    </source>
</evidence>
<dbReference type="InterPro" id="IPR036291">
    <property type="entry name" value="NAD(P)-bd_dom_sf"/>
</dbReference>
<keyword evidence="4 10" id="KW-0521">NADP</keyword>
<evidence type="ECO:0000256" key="12">
    <source>
        <dbReference type="RuleBase" id="RU003388"/>
    </source>
</evidence>
<dbReference type="InterPro" id="IPR020829">
    <property type="entry name" value="GlycerAld_3-P_DH_cat"/>
</dbReference>
<accession>A0A1G9A1I3</accession>
<comment type="subunit">
    <text evidence="3 10 12">Homotetramer.</text>
</comment>
<evidence type="ECO:0000256" key="9">
    <source>
        <dbReference type="ARBA" id="ARBA00048853"/>
    </source>
</evidence>
<dbReference type="NCBIfam" id="NF003251">
    <property type="entry name" value="PRK04207.1"/>
    <property type="match status" value="1"/>
</dbReference>
<name>A0A1G9A1I3_9EURY</name>
<evidence type="ECO:0000256" key="11">
    <source>
        <dbReference type="PIRSR" id="PIRSR000149-1"/>
    </source>
</evidence>
<dbReference type="CDD" id="cd02278">
    <property type="entry name" value="GAPDH_II_N"/>
    <property type="match status" value="1"/>
</dbReference>
<feature type="binding site" evidence="10">
    <location>
        <position position="302"/>
    </location>
    <ligand>
        <name>NAD(+)</name>
        <dbReference type="ChEBI" id="CHEBI:57540"/>
    </ligand>
</feature>
<dbReference type="Gene3D" id="3.40.50.720">
    <property type="entry name" value="NAD(P)-binding Rossmann-like Domain"/>
    <property type="match status" value="1"/>
</dbReference>
<dbReference type="GO" id="GO:0047100">
    <property type="term" value="F:glyceraldehyde-3-phosphate dehydrogenase (NADP+) (phosphorylating) activity"/>
    <property type="evidence" value="ECO:0007669"/>
    <property type="project" value="RHEA"/>
</dbReference>
<dbReference type="GO" id="GO:0050661">
    <property type="term" value="F:NADP binding"/>
    <property type="evidence" value="ECO:0007669"/>
    <property type="project" value="UniProtKB-UniRule"/>
</dbReference>
<dbReference type="PROSITE" id="PS00071">
    <property type="entry name" value="GAPDH"/>
    <property type="match status" value="1"/>
</dbReference>
<comment type="catalytic activity">
    <reaction evidence="9 10 12">
        <text>D-glyceraldehyde 3-phosphate + phosphate + NAD(+) = (2R)-3-phospho-glyceroyl phosphate + NADH + H(+)</text>
        <dbReference type="Rhea" id="RHEA:10300"/>
        <dbReference type="ChEBI" id="CHEBI:15378"/>
        <dbReference type="ChEBI" id="CHEBI:43474"/>
        <dbReference type="ChEBI" id="CHEBI:57540"/>
        <dbReference type="ChEBI" id="CHEBI:57604"/>
        <dbReference type="ChEBI" id="CHEBI:57945"/>
        <dbReference type="ChEBI" id="CHEBI:59776"/>
        <dbReference type="EC" id="1.2.1.59"/>
    </reaction>
</comment>
<dbReference type="Pfam" id="PF01113">
    <property type="entry name" value="DapB_N"/>
    <property type="match status" value="1"/>
</dbReference>
<dbReference type="CDD" id="cd18127">
    <property type="entry name" value="GAPDH_II_C"/>
    <property type="match status" value="1"/>
</dbReference>
<dbReference type="InterPro" id="IPR020831">
    <property type="entry name" value="GlycerAld/Erythrose_P_DH"/>
</dbReference>
<comment type="similarity">
    <text evidence="2 10 12">Belongs to the glyceraldehyde-3-phosphate dehydrogenase family.</text>
</comment>
<evidence type="ECO:0000256" key="3">
    <source>
        <dbReference type="ARBA" id="ARBA00011881"/>
    </source>
</evidence>
<feature type="binding site" evidence="10">
    <location>
        <begin position="11"/>
        <end position="12"/>
    </location>
    <ligand>
        <name>NAD(+)</name>
        <dbReference type="ChEBI" id="CHEBI:57540"/>
    </ligand>
</feature>
<proteinExistence type="inferred from homology"/>
<dbReference type="RefSeq" id="WP_066957966.1">
    <property type="nucleotide sequence ID" value="NZ_BCNX01000008.1"/>
</dbReference>
<dbReference type="GO" id="GO:0008839">
    <property type="term" value="F:4-hydroxy-tetrahydrodipicolinate reductase"/>
    <property type="evidence" value="ECO:0007669"/>
    <property type="project" value="InterPro"/>
</dbReference>
<evidence type="ECO:0000256" key="10">
    <source>
        <dbReference type="HAMAP-Rule" id="MF_00559"/>
    </source>
</evidence>
<dbReference type="STRING" id="2200.GCA_001571405_01698"/>
<evidence type="ECO:0000256" key="4">
    <source>
        <dbReference type="ARBA" id="ARBA00022857"/>
    </source>
</evidence>
<dbReference type="SMART" id="SM00846">
    <property type="entry name" value="Gp_dh_N"/>
    <property type="match status" value="1"/>
</dbReference>
<dbReference type="PIRSF" id="PIRSF000149">
    <property type="entry name" value="GAP_DH"/>
    <property type="match status" value="1"/>
</dbReference>
<evidence type="ECO:0000256" key="8">
    <source>
        <dbReference type="ARBA" id="ARBA00048067"/>
    </source>
</evidence>
<comment type="catalytic activity">
    <reaction evidence="8 10 12">
        <text>D-glyceraldehyde 3-phosphate + phosphate + NADP(+) = (2R)-3-phospho-glyceroyl phosphate + NADPH + H(+)</text>
        <dbReference type="Rhea" id="RHEA:10296"/>
        <dbReference type="ChEBI" id="CHEBI:15378"/>
        <dbReference type="ChEBI" id="CHEBI:43474"/>
        <dbReference type="ChEBI" id="CHEBI:57604"/>
        <dbReference type="ChEBI" id="CHEBI:57783"/>
        <dbReference type="ChEBI" id="CHEBI:58349"/>
        <dbReference type="ChEBI" id="CHEBI:59776"/>
        <dbReference type="EC" id="1.2.1.59"/>
    </reaction>
</comment>
<dbReference type="GO" id="GO:0051287">
    <property type="term" value="F:NAD binding"/>
    <property type="evidence" value="ECO:0007669"/>
    <property type="project" value="UniProtKB-UniRule"/>
</dbReference>
<dbReference type="GO" id="GO:0005737">
    <property type="term" value="C:cytoplasm"/>
    <property type="evidence" value="ECO:0007669"/>
    <property type="project" value="UniProtKB-SubCell"/>
</dbReference>
<dbReference type="GO" id="GO:0009089">
    <property type="term" value="P:lysine biosynthetic process via diaminopimelate"/>
    <property type="evidence" value="ECO:0007669"/>
    <property type="project" value="InterPro"/>
</dbReference>
<keyword evidence="10 12" id="KW-0963">Cytoplasm</keyword>
<feature type="binding site" evidence="10">
    <location>
        <position position="168"/>
    </location>
    <ligand>
        <name>NAD(+)</name>
        <dbReference type="ChEBI" id="CHEBI:57540"/>
    </ligand>
</feature>
<dbReference type="SUPFAM" id="SSF51735">
    <property type="entry name" value="NAD(P)-binding Rossmann-fold domains"/>
    <property type="match status" value="1"/>
</dbReference>
<dbReference type="NCBIfam" id="TIGR01546">
    <property type="entry name" value="GAPDH-II_archae"/>
    <property type="match status" value="1"/>
</dbReference>
<reference evidence="14 15" key="1">
    <citation type="submission" date="2016-10" db="EMBL/GenBank/DDBJ databases">
        <authorList>
            <person name="Varghese N."/>
            <person name="Submissions S."/>
        </authorList>
    </citation>
    <scope>NUCLEOTIDE SEQUENCE [LARGE SCALE GENOMIC DNA]</scope>
    <source>
        <strain evidence="14 15">DSM 2373</strain>
    </source>
</reference>
<comment type="subcellular location">
    <subcellularLocation>
        <location evidence="10 12">Cytoplasm</location>
    </subcellularLocation>
</comment>
<gene>
    <name evidence="10" type="primary">gap</name>
    <name evidence="14" type="ORF">SAMN04488571_105129</name>
</gene>
<dbReference type="Gene3D" id="3.30.360.10">
    <property type="entry name" value="Dihydrodipicolinate Reductase, domain 2"/>
    <property type="match status" value="1"/>
</dbReference>
<evidence type="ECO:0000256" key="1">
    <source>
        <dbReference type="ARBA" id="ARBA00004869"/>
    </source>
</evidence>
<evidence type="ECO:0000256" key="6">
    <source>
        <dbReference type="ARBA" id="ARBA00023027"/>
    </source>
</evidence>
<dbReference type="EMBL" id="FNFT01000005">
    <property type="protein sequence ID" value="SDK21222.1"/>
    <property type="molecule type" value="Genomic_DNA"/>
</dbReference>
<evidence type="ECO:0000256" key="5">
    <source>
        <dbReference type="ARBA" id="ARBA00023002"/>
    </source>
</evidence>
<feature type="binding site" evidence="10">
    <location>
        <begin position="194"/>
        <end position="195"/>
    </location>
    <ligand>
        <name>D-glyceraldehyde 3-phosphate</name>
        <dbReference type="ChEBI" id="CHEBI:59776"/>
    </ligand>
</feature>
<evidence type="ECO:0000259" key="13">
    <source>
        <dbReference type="SMART" id="SM00846"/>
    </source>
</evidence>
<dbReference type="AlphaFoldDB" id="A0A1G9A1I3"/>
<dbReference type="InterPro" id="IPR020828">
    <property type="entry name" value="GlycerAld_3-P_DH_NAD(P)-bd"/>
</dbReference>
<feature type="binding site" evidence="10">
    <location>
        <position position="110"/>
    </location>
    <ligand>
        <name>NAD(+)</name>
        <dbReference type="ChEBI" id="CHEBI:57540"/>
    </ligand>
</feature>
<dbReference type="EC" id="1.2.1.59" evidence="10 12"/>
<dbReference type="Proteomes" id="UP000326500">
    <property type="component" value="Unassembled WGS sequence"/>
</dbReference>
<dbReference type="UniPathway" id="UPA00109">
    <property type="reaction ID" value="UER00184"/>
</dbReference>
<feature type="active site" description="Nucleophile" evidence="10 11">
    <location>
        <position position="140"/>
    </location>
</feature>
<sequence length="341" mass="37322">MIKVAINGFGTIGKRVADAVAVQPDMEVIGVSKTSVSAEAFVAKERGYPLYIADLSKKPAFEKVGLEVAGDVEAMIKAADIVVDATPGGVGEKNRPIYERLGKKAIFQGGEEHEVAGFSFNAHANYREAEGHQFARVVSCNTTGLVRIIHAMDQAFGVERVRAVMVRRAADPDDVKRGPVDAIVLNPATIPSHHGPDVNTVLPHINIVTLAMIVPTTFMHMHSIQMDLKKETTREEVLKVFENHSRIGLIRKATGIKSNAQLREYTQDLGRPRTDLWENGVFEESVSVLNGKEFYCFQAIHQEADVVPENIDCIRALMGTVKDPEESIRMTNKALGLVAIG</sequence>
<protein>
    <recommendedName>
        <fullName evidence="10 12">Glyceraldehyde-3-phosphate dehydrogenase</fullName>
        <shortName evidence="10">GAPDH</shortName>
        <ecNumber evidence="10 12">1.2.1.59</ecNumber>
    </recommendedName>
    <alternativeName>
        <fullName evidence="10">NAD(P)-dependent glyceraldehyde-3-phosphate dehydrogenase</fullName>
    </alternativeName>
</protein>
<feature type="binding site" evidence="10">
    <location>
        <begin position="139"/>
        <end position="141"/>
    </location>
    <ligand>
        <name>D-glyceraldehyde 3-phosphate</name>
        <dbReference type="ChEBI" id="CHEBI:59776"/>
    </ligand>
</feature>
<dbReference type="OrthoDB" id="295712at2157"/>
<dbReference type="Pfam" id="PF02800">
    <property type="entry name" value="Gp_dh_C"/>
    <property type="match status" value="1"/>
</dbReference>
<organism evidence="14 15">
    <name type="scientific">Methanoculleus thermophilus</name>
    <dbReference type="NCBI Taxonomy" id="2200"/>
    <lineage>
        <taxon>Archaea</taxon>
        <taxon>Methanobacteriati</taxon>
        <taxon>Methanobacteriota</taxon>
        <taxon>Stenosarchaea group</taxon>
        <taxon>Methanomicrobia</taxon>
        <taxon>Methanomicrobiales</taxon>
        <taxon>Methanomicrobiaceae</taxon>
        <taxon>Methanoculleus</taxon>
    </lineage>
</organism>
<evidence type="ECO:0000256" key="7">
    <source>
        <dbReference type="ARBA" id="ARBA00023152"/>
    </source>
</evidence>
<dbReference type="InterPro" id="IPR020830">
    <property type="entry name" value="GlycerAld_3-P_DH_AS"/>
</dbReference>
<evidence type="ECO:0000256" key="2">
    <source>
        <dbReference type="ARBA" id="ARBA00007406"/>
    </source>
</evidence>
<dbReference type="InterPro" id="IPR006436">
    <property type="entry name" value="Glyceraldehyde-3-P_DH_2_arc"/>
</dbReference>
<keyword evidence="5 10" id="KW-0560">Oxidoreductase</keyword>
<dbReference type="GO" id="GO:0006096">
    <property type="term" value="P:glycolytic process"/>
    <property type="evidence" value="ECO:0007669"/>
    <property type="project" value="UniProtKB-UniRule"/>
</dbReference>
<dbReference type="InterPro" id="IPR000846">
    <property type="entry name" value="DapB_N"/>
</dbReference>
<dbReference type="HAMAP" id="MF_00559">
    <property type="entry name" value="G3P_dehdrog_arch"/>
    <property type="match status" value="1"/>
</dbReference>
<evidence type="ECO:0000313" key="14">
    <source>
        <dbReference type="EMBL" id="SDK21222.1"/>
    </source>
</evidence>
<dbReference type="SUPFAM" id="SSF55347">
    <property type="entry name" value="Glyceraldehyde-3-phosphate dehydrogenase-like, C-terminal domain"/>
    <property type="match status" value="1"/>
</dbReference>
<keyword evidence="7 10" id="KW-0324">Glycolysis</keyword>
<keyword evidence="6 10" id="KW-0520">NAD</keyword>
<keyword evidence="15" id="KW-1185">Reference proteome</keyword>